<dbReference type="EMBL" id="JALJAT010000003">
    <property type="protein sequence ID" value="KAK4471728.1"/>
    <property type="molecule type" value="Genomic_DNA"/>
</dbReference>
<protein>
    <submittedName>
        <fullName evidence="2">Uncharacterized protein</fullName>
    </submittedName>
</protein>
<proteinExistence type="predicted"/>
<gene>
    <name evidence="2" type="ORF">MN116_005129</name>
</gene>
<evidence type="ECO:0000313" key="3">
    <source>
        <dbReference type="Proteomes" id="UP001292079"/>
    </source>
</evidence>
<dbReference type="Proteomes" id="UP001292079">
    <property type="component" value="Unassembled WGS sequence"/>
</dbReference>
<feature type="compositionally biased region" description="Polar residues" evidence="1">
    <location>
        <begin position="555"/>
        <end position="602"/>
    </location>
</feature>
<dbReference type="AlphaFoldDB" id="A0AAE2D512"/>
<feature type="region of interest" description="Disordered" evidence="1">
    <location>
        <begin position="516"/>
        <end position="639"/>
    </location>
</feature>
<reference evidence="2" key="2">
    <citation type="journal article" date="2023" name="Infect Dis Poverty">
        <title>Chromosome-scale genome of the human blood fluke Schistosoma mekongi and its implications for public health.</title>
        <authorList>
            <person name="Zhou M."/>
            <person name="Xu L."/>
            <person name="Xu D."/>
            <person name="Chen W."/>
            <person name="Khan J."/>
            <person name="Hu Y."/>
            <person name="Huang H."/>
            <person name="Wei H."/>
            <person name="Zhang Y."/>
            <person name="Chusongsang P."/>
            <person name="Tanasarnprasert K."/>
            <person name="Hu X."/>
            <person name="Limpanont Y."/>
            <person name="Lv Z."/>
        </authorList>
    </citation>
    <scope>NUCLEOTIDE SEQUENCE</scope>
    <source>
        <strain evidence="2">LV_2022a</strain>
    </source>
</reference>
<dbReference type="InterPro" id="IPR021861">
    <property type="entry name" value="THO_THOC1"/>
</dbReference>
<comment type="caution">
    <text evidence="2">The sequence shown here is derived from an EMBL/GenBank/DDBJ whole genome shotgun (WGS) entry which is preliminary data.</text>
</comment>
<keyword evidence="3" id="KW-1185">Reference proteome</keyword>
<organism evidence="2 3">
    <name type="scientific">Schistosoma mekongi</name>
    <name type="common">Parasitic worm</name>
    <dbReference type="NCBI Taxonomy" id="38744"/>
    <lineage>
        <taxon>Eukaryota</taxon>
        <taxon>Metazoa</taxon>
        <taxon>Spiralia</taxon>
        <taxon>Lophotrochozoa</taxon>
        <taxon>Platyhelminthes</taxon>
        <taxon>Trematoda</taxon>
        <taxon>Digenea</taxon>
        <taxon>Strigeidida</taxon>
        <taxon>Schistosomatoidea</taxon>
        <taxon>Schistosomatidae</taxon>
        <taxon>Schistosoma</taxon>
    </lineage>
</organism>
<dbReference type="Pfam" id="PF11957">
    <property type="entry name" value="efThoc1"/>
    <property type="match status" value="1"/>
</dbReference>
<dbReference type="PANTHER" id="PTHR13265">
    <property type="entry name" value="THO COMPLEX SUBUNIT 1"/>
    <property type="match status" value="1"/>
</dbReference>
<sequence>MSADQCQAELSFGVIKDILEDPSGFSLAKLKATAEAIDLRDKKSLIDVALRGRMLRLLASDYMDDVKTLLKMGVAAALANLCSAPTPFLLFSDVFNTKPISLCEEMFGFMEETIITLKDVPLFGSGRNTLLRMCNDLLRRLSKSQNTVFCGQIQLFLTRLFPLDEKSGLNFMSNFNSEKDILYNKNPDPGVFKHQISHDHTSDDLEEGEMTDSSTPLEVDAGLYVKFWSLQEFFKSPVLCYEKAKWLKFTSSTDTVLDVFSSIKLMATEEGDFRSQSSSKTFSKYLTSEKLLDLQLMDPSFRRYILVQLLIIFQYLTTAVKFKTTDQVLSEDQHSWVSQRHEVVLRLLSSNNTNSPSDNTFVSTVEHILERESYWNRWKNDGCPSFIRNPEKSKLSVRKRHINPLVTRAGQKVYRFGNRELDKLWNVCPDNLAACRDKRRVFDTDLHSYFQDAIMEMDPAEKVEEEYKSINKDEWSWRALRFLSRKCPHFYINWNPPGRPVKDYLSVILTEKIHSEDDKKGSTPNVSDCDDRRVSDGSVIDSVPNKQPKLEDTVDSATLDTPVKSPSSLCTRSLPSEKQSQGHSTTKGQINAKSSVSFSSPMRTRYRDTLTADNEIGSASESENDAENDNDGESGSATD</sequence>
<accession>A0AAE2D512</accession>
<evidence type="ECO:0000313" key="2">
    <source>
        <dbReference type="EMBL" id="KAK4471728.1"/>
    </source>
</evidence>
<dbReference type="PANTHER" id="PTHR13265:SF0">
    <property type="entry name" value="HPR1"/>
    <property type="match status" value="1"/>
</dbReference>
<evidence type="ECO:0000256" key="1">
    <source>
        <dbReference type="SAM" id="MobiDB-lite"/>
    </source>
</evidence>
<feature type="compositionally biased region" description="Acidic residues" evidence="1">
    <location>
        <begin position="622"/>
        <end position="632"/>
    </location>
</feature>
<dbReference type="GO" id="GO:0000445">
    <property type="term" value="C:THO complex part of transcription export complex"/>
    <property type="evidence" value="ECO:0007669"/>
    <property type="project" value="TreeGrafter"/>
</dbReference>
<dbReference type="GO" id="GO:0006406">
    <property type="term" value="P:mRNA export from nucleus"/>
    <property type="evidence" value="ECO:0007669"/>
    <property type="project" value="TreeGrafter"/>
</dbReference>
<name>A0AAE2D512_SCHME</name>
<reference evidence="2" key="1">
    <citation type="submission" date="2022-04" db="EMBL/GenBank/DDBJ databases">
        <authorList>
            <person name="Xu L."/>
            <person name="Lv Z."/>
        </authorList>
    </citation>
    <scope>NUCLEOTIDE SEQUENCE</scope>
    <source>
        <strain evidence="2">LV_2022a</strain>
    </source>
</reference>